<dbReference type="SUPFAM" id="SSF81593">
    <property type="entry name" value="Nucleotidyltransferase substrate binding subunit/domain"/>
    <property type="match status" value="1"/>
</dbReference>
<dbReference type="Gene3D" id="1.20.120.330">
    <property type="entry name" value="Nucleotidyltransferases domain 2"/>
    <property type="match status" value="2"/>
</dbReference>
<name>A0A135HVE2_9HYPH</name>
<evidence type="ECO:0000313" key="2">
    <source>
        <dbReference type="EMBL" id="KXF77175.1"/>
    </source>
</evidence>
<keyword evidence="3" id="KW-1185">Reference proteome</keyword>
<proteinExistence type="predicted"/>
<dbReference type="STRING" id="1494590.ATN84_07070"/>
<dbReference type="RefSeq" id="WP_068881363.1">
    <property type="nucleotide sequence ID" value="NZ_LNTU01000012.1"/>
</dbReference>
<dbReference type="Proteomes" id="UP000070107">
    <property type="component" value="Unassembled WGS sequence"/>
</dbReference>
<dbReference type="EMBL" id="LNTU01000012">
    <property type="protein sequence ID" value="KXF77175.1"/>
    <property type="molecule type" value="Genomic_DNA"/>
</dbReference>
<dbReference type="AlphaFoldDB" id="A0A135HVE2"/>
<accession>A0A135HVE2</accession>
<dbReference type="OrthoDB" id="7442350at2"/>
<organism evidence="2 3">
    <name type="scientific">Paramesorhizobium deserti</name>
    <dbReference type="NCBI Taxonomy" id="1494590"/>
    <lineage>
        <taxon>Bacteria</taxon>
        <taxon>Pseudomonadati</taxon>
        <taxon>Pseudomonadota</taxon>
        <taxon>Alphaproteobacteria</taxon>
        <taxon>Hyphomicrobiales</taxon>
        <taxon>Phyllobacteriaceae</taxon>
        <taxon>Paramesorhizobium</taxon>
    </lineage>
</organism>
<dbReference type="SMART" id="SM00748">
    <property type="entry name" value="HEPN"/>
    <property type="match status" value="1"/>
</dbReference>
<feature type="domain" description="HEPN" evidence="1">
    <location>
        <begin position="174"/>
        <end position="325"/>
    </location>
</feature>
<sequence>MSVTLPERLGHLPGNRRRELERIARILFDEFEEAQKGRLTDREKGGSILKLVLFGSRGHGNRIGACEGDDRCAYNLLVVVSTKAFADPRFWHRATDRLLRERTLTRHLATPVNFIVHSIMDLNNQLVLGRPFFVDIVRDGIILHDTPGFPFVEPRPLDPEVARAEARRRFDHWFPSATHRFELAKEAMGRGYHREAAFDLHQTVERLYHGTLNVLTLHSPKSHRLTFLRTHAERVAPLLTAVWPRDSHFARQCLARLLHSPKSHRLTFLRTHAERVAPLLTAVWPRDSHFARQCLARLERAYVEARYAHRYEITGEELVWLTERVKVQQETTTAICAARLNGVDFAGMEKAEPRHDHQEA</sequence>
<comment type="caution">
    <text evidence="2">The sequence shown here is derived from an EMBL/GenBank/DDBJ whole genome shotgun (WGS) entry which is preliminary data.</text>
</comment>
<reference evidence="2 3" key="1">
    <citation type="submission" date="2015-11" db="EMBL/GenBank/DDBJ databases">
        <title>Draft genome sequence of Paramesorhizobium deserti A-3-E, a strain highly resistant to diverse beta-lactam antibiotics.</title>
        <authorList>
            <person name="Lv R."/>
            <person name="Yang X."/>
            <person name="Fang N."/>
            <person name="Guo J."/>
            <person name="Luo X."/>
            <person name="Peng F."/>
            <person name="Yang R."/>
            <person name="Cui Y."/>
            <person name="Fang C."/>
            <person name="Song Y."/>
        </authorList>
    </citation>
    <scope>NUCLEOTIDE SEQUENCE [LARGE SCALE GENOMIC DNA]</scope>
    <source>
        <strain evidence="2 3">A-3-E</strain>
    </source>
</reference>
<protein>
    <recommendedName>
        <fullName evidence="1">HEPN domain-containing protein</fullName>
    </recommendedName>
</protein>
<evidence type="ECO:0000313" key="3">
    <source>
        <dbReference type="Proteomes" id="UP000070107"/>
    </source>
</evidence>
<dbReference type="InterPro" id="IPR007842">
    <property type="entry name" value="HEPN_dom"/>
</dbReference>
<gene>
    <name evidence="2" type="ORF">ATN84_07070</name>
</gene>
<evidence type="ECO:0000259" key="1">
    <source>
        <dbReference type="SMART" id="SM00748"/>
    </source>
</evidence>